<proteinExistence type="predicted"/>
<sequence length="291" mass="31585">MHVARKWALWLWLLLPASVGAETLPDASPLEEERPPRREWAYLLRLEAMALTLRSKTGEDEGFMQMEPTVVVDGGATLGLNLGAPVRWRLWNGDKGAGLLRKEDWDTLSDWGQWVRFLRLGNEATPVALWAGAMDSYSLLSGHLVRHYSNRGNPDQHPAGGVLTATAGPFYLEGFTSDVLGLRLMGAEVALDLQHLLSGRPSRPGRYALALSAVHDGRRTDGPSRTVTLAHLDGTAVLVARRDKASGFEAQIFAGWGGRPGEGGAWGVVAGAGVDAVSPTLDLRARLEVRR</sequence>
<accession>A0ABX9QMY7</accession>
<keyword evidence="3" id="KW-1185">Reference proteome</keyword>
<gene>
    <name evidence="2" type="ORF">D7Y13_06460</name>
</gene>
<dbReference type="Proteomes" id="UP000278907">
    <property type="component" value="Unassembled WGS sequence"/>
</dbReference>
<evidence type="ECO:0000313" key="3">
    <source>
        <dbReference type="Proteomes" id="UP000278907"/>
    </source>
</evidence>
<feature type="signal peptide" evidence="1">
    <location>
        <begin position="1"/>
        <end position="21"/>
    </location>
</feature>
<keyword evidence="1" id="KW-0732">Signal</keyword>
<comment type="caution">
    <text evidence="2">The sequence shown here is derived from an EMBL/GenBank/DDBJ whole genome shotgun (WGS) entry which is preliminary data.</text>
</comment>
<evidence type="ECO:0000256" key="1">
    <source>
        <dbReference type="SAM" id="SignalP"/>
    </source>
</evidence>
<reference evidence="2 3" key="1">
    <citation type="submission" date="2018-09" db="EMBL/GenBank/DDBJ databases">
        <authorList>
            <person name="Livingstone P.G."/>
            <person name="Whitworth D.E."/>
        </authorList>
    </citation>
    <scope>NUCLEOTIDE SEQUENCE [LARGE SCALE GENOMIC DNA]</scope>
    <source>
        <strain evidence="2 3">CA031B</strain>
    </source>
</reference>
<evidence type="ECO:0008006" key="4">
    <source>
        <dbReference type="Google" id="ProtNLM"/>
    </source>
</evidence>
<dbReference type="EMBL" id="RAWI01000031">
    <property type="protein sequence ID" value="RKI14160.1"/>
    <property type="molecule type" value="Genomic_DNA"/>
</dbReference>
<protein>
    <recommendedName>
        <fullName evidence="4">DUF3047 domain-containing protein</fullName>
    </recommendedName>
</protein>
<organism evidence="2 3">
    <name type="scientific">Corallococcus praedator</name>
    <dbReference type="NCBI Taxonomy" id="2316724"/>
    <lineage>
        <taxon>Bacteria</taxon>
        <taxon>Pseudomonadati</taxon>
        <taxon>Myxococcota</taxon>
        <taxon>Myxococcia</taxon>
        <taxon>Myxococcales</taxon>
        <taxon>Cystobacterineae</taxon>
        <taxon>Myxococcaceae</taxon>
        <taxon>Corallococcus</taxon>
    </lineage>
</organism>
<feature type="chain" id="PRO_5046484999" description="DUF3047 domain-containing protein" evidence="1">
    <location>
        <begin position="22"/>
        <end position="291"/>
    </location>
</feature>
<evidence type="ECO:0000313" key="2">
    <source>
        <dbReference type="EMBL" id="RKI14160.1"/>
    </source>
</evidence>
<name>A0ABX9QMY7_9BACT</name>
<feature type="non-terminal residue" evidence="2">
    <location>
        <position position="291"/>
    </location>
</feature>